<proteinExistence type="predicted"/>
<dbReference type="Pfam" id="PF17911">
    <property type="entry name" value="Ski2_N"/>
    <property type="match status" value="1"/>
</dbReference>
<dbReference type="SUPFAM" id="SSF52540">
    <property type="entry name" value="P-loop containing nucleoside triphosphate hydrolases"/>
    <property type="match status" value="1"/>
</dbReference>
<dbReference type="PIRSF" id="PIRSF005198">
    <property type="entry name" value="Antiviral_helicase_SKI2"/>
    <property type="match status" value="1"/>
</dbReference>
<dbReference type="InterPro" id="IPR014001">
    <property type="entry name" value="Helicase_ATP-bd"/>
</dbReference>
<dbReference type="SMART" id="SM00487">
    <property type="entry name" value="DEXDc"/>
    <property type="match status" value="1"/>
</dbReference>
<evidence type="ECO:0000256" key="7">
    <source>
        <dbReference type="ARBA" id="ARBA00022884"/>
    </source>
</evidence>
<dbReference type="Pfam" id="PF00270">
    <property type="entry name" value="DEAD"/>
    <property type="match status" value="1"/>
</dbReference>
<comment type="subcellular location">
    <subcellularLocation>
        <location evidence="1">Cytoplasm</location>
    </subcellularLocation>
</comment>
<evidence type="ECO:0000256" key="5">
    <source>
        <dbReference type="ARBA" id="ARBA00022806"/>
    </source>
</evidence>
<keyword evidence="3" id="KW-0547">Nucleotide-binding</keyword>
<keyword evidence="13" id="KW-1185">Reference proteome</keyword>
<comment type="catalytic activity">
    <reaction evidence="8">
        <text>ATP + H2O = ADP + phosphate + H(+)</text>
        <dbReference type="Rhea" id="RHEA:13065"/>
        <dbReference type="ChEBI" id="CHEBI:15377"/>
        <dbReference type="ChEBI" id="CHEBI:15378"/>
        <dbReference type="ChEBI" id="CHEBI:30616"/>
        <dbReference type="ChEBI" id="CHEBI:43474"/>
        <dbReference type="ChEBI" id="CHEBI:456216"/>
        <dbReference type="EC" id="3.6.4.13"/>
    </reaction>
</comment>
<dbReference type="GO" id="GO:0003724">
    <property type="term" value="F:RNA helicase activity"/>
    <property type="evidence" value="ECO:0007669"/>
    <property type="project" value="UniProtKB-EC"/>
</dbReference>
<dbReference type="Pfam" id="PF13234">
    <property type="entry name" value="MTR4_beta-barrel"/>
    <property type="match status" value="1"/>
</dbReference>
<evidence type="ECO:0000256" key="4">
    <source>
        <dbReference type="ARBA" id="ARBA00022801"/>
    </source>
</evidence>
<dbReference type="Gene3D" id="3.40.50.300">
    <property type="entry name" value="P-loop containing nucleotide triphosphate hydrolases"/>
    <property type="match status" value="2"/>
</dbReference>
<dbReference type="GO" id="GO:0016787">
    <property type="term" value="F:hydrolase activity"/>
    <property type="evidence" value="ECO:0007669"/>
    <property type="project" value="UniProtKB-KW"/>
</dbReference>
<dbReference type="CDD" id="cd18027">
    <property type="entry name" value="DEXHc_SKIV2L"/>
    <property type="match status" value="1"/>
</dbReference>
<evidence type="ECO:0000256" key="8">
    <source>
        <dbReference type="ARBA" id="ARBA00047984"/>
    </source>
</evidence>
<reference evidence="12" key="2">
    <citation type="submission" date="2025-08" db="UniProtKB">
        <authorList>
            <consortium name="Ensembl"/>
        </authorList>
    </citation>
    <scope>IDENTIFICATION</scope>
</reference>
<dbReference type="PROSITE" id="PS51194">
    <property type="entry name" value="HELICASE_CTER"/>
    <property type="match status" value="1"/>
</dbReference>
<dbReference type="InterPro" id="IPR012961">
    <property type="entry name" value="Ski2/MTR4_C"/>
</dbReference>
<organism evidence="12 13">
    <name type="scientific">Sphaeramia orbicularis</name>
    <name type="common">orbiculate cardinalfish</name>
    <dbReference type="NCBI Taxonomy" id="375764"/>
    <lineage>
        <taxon>Eukaryota</taxon>
        <taxon>Metazoa</taxon>
        <taxon>Chordata</taxon>
        <taxon>Craniata</taxon>
        <taxon>Vertebrata</taxon>
        <taxon>Euteleostomi</taxon>
        <taxon>Actinopterygii</taxon>
        <taxon>Neopterygii</taxon>
        <taxon>Teleostei</taxon>
        <taxon>Neoteleostei</taxon>
        <taxon>Acanthomorphata</taxon>
        <taxon>Gobiaria</taxon>
        <taxon>Kurtiformes</taxon>
        <taxon>Apogonoidei</taxon>
        <taxon>Apogonidae</taxon>
        <taxon>Apogoninae</taxon>
        <taxon>Sphaeramia</taxon>
    </lineage>
</organism>
<feature type="domain" description="Helicase ATP-binding" evidence="10">
    <location>
        <begin position="325"/>
        <end position="499"/>
    </location>
</feature>
<dbReference type="PANTHER" id="PTHR12131">
    <property type="entry name" value="ATP-DEPENDENT RNA AND DNA HELICASE"/>
    <property type="match status" value="1"/>
</dbReference>
<dbReference type="InParanoid" id="A0A672ZA95"/>
<dbReference type="CDD" id="cd18795">
    <property type="entry name" value="SF2_C_Ski2"/>
    <property type="match status" value="1"/>
</dbReference>
<sequence>PDKEDVPPVGPMDLPLSLLEMGCSGRFELITHPLPGQPLPPQSTLPHGLPPTSLSLETEVEKQFLQDPSWLPIHDTDLSFQKFLKVTKRDVNVDSLLNCAPSPLHSGLSVVRDPTTGMLLDFTEVLLENTGLSAKNSLSLQRQPGPPSESLRGSNTSYPFLPGGMEELTLDQIKKKSDLEEDIDFEKDLLRVPPGLKNGMDFTDKDAKIAKPEVNLMSLLSTFDGLTDLHREVEEKEEGKETDKAPKLPRTNSLEDLGIKDAVSSSASAEKGKVEKSKPNENPEENKKWAIPVDITSPCDDFYKRIPNPAFKWPFELDVFQKQAVLRLEAHDSVFVAAHTSAGKTVVAEYAIALSQKHMTRTIYTSPIKALSNQKFRDFKNTFGDVGLLTGDVQLSPESSCLIMTTEILRSMLYNGSEVIRDLEWVIFDEVHYINDAEVRKPENFFISFFFFCSPQRGVVWEEVLIMLPDHVSIILLSATVPNALEFSEWIGRIKKRHIYVISTLKRPVPLEHYLYTGNSTKTQKEMFLLLDAVGNFLTKGYYAAVDAKKERTSKHAQSFGTKNTSHNTSASQDRAVWLTLLHFLSQRQQTPVVAFTFSRTRCDENARSLESMDLTTSIEKAEIHSFFQKSLSRLRGGDRLLPQILLMRDLLKRGIAVHHSGILPILKEVIEMLFSRGLVKVLFATETFAMGVNMPARTVVFDSIRKHDGTGFRNLLPGEYIQMAGRAGRRGLDATGTVIILCKAGVHEMADLHVMMLGKPTILQSQFRLTYTMILNLLRVEALRVTDMMRRSFSESHRDTQAHEKRISHLKQALSSLPPLDTEGQLSDLLPYYHTVTELRTTTESLQRAILESVNGLKALSVGRVVVVNNKQHLNALGVILQVSNDSVNRTFTALIICEKGNEEGEGKGNDSAGFPHLYNTALFIPEGPCSHTVQKLKLQDITAITVKTLKVIPDRIIDNYNKRQQPRFRHDPPGQAISTATQELLRLAEANPSGIATLDPVNDLQLKSVDVVEGSMRLRVLQDSLREFNCIHSPTFAEQFARVKERMSLQEELDMLLFLVSDQSLSLLPEYHQRIKVLQSLQYIDSSGAVQLKGRVACQISSHELLLTELLFENALSPLAPEESAALLSCLVFTQNTQVEPHITNTLQEGIDRVLSVAQRIGELQRDCGIPQTAEEFVGQFKFGLTEVVYCWARGMPFAEIAQLTDVQEGTVVRCIQRLDEVLKEVRQAARIVGDSVLGSKMEKASLAIRRDIVFTASLYTH</sequence>
<dbReference type="InterPro" id="IPR040801">
    <property type="entry name" value="Ski2_N"/>
</dbReference>
<dbReference type="SMART" id="SM01142">
    <property type="entry name" value="DSHCT"/>
    <property type="match status" value="1"/>
</dbReference>
<dbReference type="InterPro" id="IPR025696">
    <property type="entry name" value="Beta-barrel_MTR4"/>
</dbReference>
<feature type="compositionally biased region" description="Basic and acidic residues" evidence="9">
    <location>
        <begin position="233"/>
        <end position="246"/>
    </location>
</feature>
<keyword evidence="4" id="KW-0378">Hydrolase</keyword>
<feature type="region of interest" description="Disordered" evidence="9">
    <location>
        <begin position="233"/>
        <end position="288"/>
    </location>
</feature>
<feature type="region of interest" description="Disordered" evidence="9">
    <location>
        <begin position="137"/>
        <end position="158"/>
    </location>
</feature>
<evidence type="ECO:0000259" key="11">
    <source>
        <dbReference type="PROSITE" id="PS51194"/>
    </source>
</evidence>
<evidence type="ECO:0000256" key="3">
    <source>
        <dbReference type="ARBA" id="ARBA00022741"/>
    </source>
</evidence>
<evidence type="ECO:0000259" key="10">
    <source>
        <dbReference type="PROSITE" id="PS51192"/>
    </source>
</evidence>
<dbReference type="Gene3D" id="1.10.3380.30">
    <property type="match status" value="2"/>
</dbReference>
<dbReference type="Ensembl" id="ENSSORT00005013833.1">
    <property type="protein sequence ID" value="ENSSORP00005013422.1"/>
    <property type="gene ID" value="ENSSORG00005006921.1"/>
</dbReference>
<dbReference type="Pfam" id="PF00271">
    <property type="entry name" value="Helicase_C"/>
    <property type="match status" value="1"/>
</dbReference>
<dbReference type="Pfam" id="PF08148">
    <property type="entry name" value="DSHCT"/>
    <property type="match status" value="1"/>
</dbReference>
<dbReference type="InterPro" id="IPR050699">
    <property type="entry name" value="RNA-DNA_Helicase"/>
</dbReference>
<dbReference type="GO" id="GO:0005524">
    <property type="term" value="F:ATP binding"/>
    <property type="evidence" value="ECO:0007669"/>
    <property type="project" value="UniProtKB-KW"/>
</dbReference>
<reference evidence="12" key="1">
    <citation type="submission" date="2019-06" db="EMBL/GenBank/DDBJ databases">
        <authorList>
            <consortium name="Wellcome Sanger Institute Data Sharing"/>
        </authorList>
    </citation>
    <scope>NUCLEOTIDE SEQUENCE [LARGE SCALE GENOMIC DNA]</scope>
</reference>
<keyword evidence="7" id="KW-0694">RNA-binding</keyword>
<keyword evidence="6" id="KW-0067">ATP-binding</keyword>
<keyword evidence="2" id="KW-0963">Cytoplasm</keyword>
<dbReference type="GO" id="GO:0055087">
    <property type="term" value="C:Ski complex"/>
    <property type="evidence" value="ECO:0007669"/>
    <property type="project" value="TreeGrafter"/>
</dbReference>
<dbReference type="Proteomes" id="UP000472271">
    <property type="component" value="Chromosome 11"/>
</dbReference>
<dbReference type="SMART" id="SM00490">
    <property type="entry name" value="HELICc"/>
    <property type="match status" value="1"/>
</dbReference>
<dbReference type="GO" id="GO:0003723">
    <property type="term" value="F:RNA binding"/>
    <property type="evidence" value="ECO:0007669"/>
    <property type="project" value="UniProtKB-KW"/>
</dbReference>
<feature type="domain" description="Helicase C-terminal" evidence="11">
    <location>
        <begin position="614"/>
        <end position="779"/>
    </location>
</feature>
<evidence type="ECO:0000313" key="12">
    <source>
        <dbReference type="Ensembl" id="ENSSORP00005013422.1"/>
    </source>
</evidence>
<dbReference type="InterPro" id="IPR016438">
    <property type="entry name" value="SKI2-like"/>
</dbReference>
<name>A0A672ZA95_9TELE</name>
<dbReference type="AlphaFoldDB" id="A0A672ZA95"/>
<dbReference type="InterPro" id="IPR027417">
    <property type="entry name" value="P-loop_NTPase"/>
</dbReference>
<gene>
    <name evidence="12" type="primary">skic2</name>
</gene>
<dbReference type="PANTHER" id="PTHR12131:SF1">
    <property type="entry name" value="ATP-DEPENDENT RNA HELICASE SUPV3L1, MITOCHONDRIAL-RELATED"/>
    <property type="match status" value="1"/>
</dbReference>
<evidence type="ECO:0000256" key="1">
    <source>
        <dbReference type="ARBA" id="ARBA00004496"/>
    </source>
</evidence>
<dbReference type="FunFam" id="3.40.50.300:FF:000447">
    <property type="entry name" value="helicase SKI2W isoform X2"/>
    <property type="match status" value="1"/>
</dbReference>
<evidence type="ECO:0000256" key="2">
    <source>
        <dbReference type="ARBA" id="ARBA00022490"/>
    </source>
</evidence>
<evidence type="ECO:0000313" key="13">
    <source>
        <dbReference type="Proteomes" id="UP000472271"/>
    </source>
</evidence>
<accession>A0A672ZA95</accession>
<dbReference type="InterPro" id="IPR001650">
    <property type="entry name" value="Helicase_C-like"/>
</dbReference>
<keyword evidence="5" id="KW-0347">Helicase</keyword>
<protein>
    <submittedName>
        <fullName evidence="12">SKI2 homolog, superkiller viralicidic activity 2-like</fullName>
    </submittedName>
</protein>
<dbReference type="InterPro" id="IPR011545">
    <property type="entry name" value="DEAD/DEAH_box_helicase_dom"/>
</dbReference>
<dbReference type="FunFam" id="3.40.50.300:FF:000354">
    <property type="entry name" value="ATP-dependent RNA helicase SKI2"/>
    <property type="match status" value="1"/>
</dbReference>
<feature type="compositionally biased region" description="Basic and acidic residues" evidence="9">
    <location>
        <begin position="270"/>
        <end position="288"/>
    </location>
</feature>
<dbReference type="GO" id="GO:0070478">
    <property type="term" value="P:nuclear-transcribed mRNA catabolic process, 3'-5' exonucleolytic nonsense-mediated decay"/>
    <property type="evidence" value="ECO:0007669"/>
    <property type="project" value="TreeGrafter"/>
</dbReference>
<dbReference type="PROSITE" id="PS51192">
    <property type="entry name" value="HELICASE_ATP_BIND_1"/>
    <property type="match status" value="1"/>
</dbReference>
<evidence type="ECO:0000256" key="6">
    <source>
        <dbReference type="ARBA" id="ARBA00022840"/>
    </source>
</evidence>
<dbReference type="FunFam" id="1.10.3380.30:FF:000001">
    <property type="entry name" value="Ski2 ATP-dependent RNA helicase"/>
    <property type="match status" value="1"/>
</dbReference>
<evidence type="ECO:0000256" key="9">
    <source>
        <dbReference type="SAM" id="MobiDB-lite"/>
    </source>
</evidence>
<reference evidence="12" key="3">
    <citation type="submission" date="2025-09" db="UniProtKB">
        <authorList>
            <consortium name="Ensembl"/>
        </authorList>
    </citation>
    <scope>IDENTIFICATION</scope>
</reference>